<dbReference type="GeneID" id="13996616"/>
<reference evidence="1 2" key="1">
    <citation type="journal article" date="2012" name="BMC Genomics">
        <title>The Caulobacter crescentus phage phiCbK: genomics of a canonical phage.</title>
        <authorList>
            <person name="Gill J.J."/>
            <person name="Berry J.D."/>
            <person name="Russell W.K."/>
            <person name="Lessor L."/>
            <person name="Escobar Garcia D.A."/>
            <person name="Hernandez D."/>
            <person name="Kane A."/>
            <person name="Keene J."/>
            <person name="Maddox M."/>
            <person name="Martin R."/>
            <person name="Mohan S."/>
            <person name="Thorn A.M."/>
            <person name="Russell D.H."/>
            <person name="Young R."/>
        </authorList>
    </citation>
    <scope>NUCLEOTIDE SEQUENCE [LARGE SCALE GENOMIC DNA]</scope>
</reference>
<sequence length="68" mass="7120">MAVALTVVSVETESTIQGVDPDAAHVRLIEVLHTAAEAGLGEMTLEVKAEIAALLQQASVELSHCRPV</sequence>
<dbReference type="RefSeq" id="YP_006989814.1">
    <property type="nucleotide sequence ID" value="NC_019411.1"/>
</dbReference>
<gene>
    <name evidence="1" type="ORF">CcrSwift_gp081</name>
</gene>
<keyword evidence="2" id="KW-1185">Reference proteome</keyword>
<evidence type="ECO:0000313" key="2">
    <source>
        <dbReference type="Proteomes" id="UP000000460"/>
    </source>
</evidence>
<proteinExistence type="predicted"/>
<dbReference type="KEGG" id="vg:13996616"/>
<dbReference type="EMBL" id="JX100809">
    <property type="protein sequence ID" value="AFU88399.1"/>
    <property type="molecule type" value="Genomic_DNA"/>
</dbReference>
<accession>K4JSV2</accession>
<organism evidence="1 2">
    <name type="scientific">Caulobacter phage CcrSwift</name>
    <dbReference type="NCBI Taxonomy" id="2927984"/>
    <lineage>
        <taxon>Viruses</taxon>
        <taxon>Duplodnaviria</taxon>
        <taxon>Heunggongvirae</taxon>
        <taxon>Uroviricota</taxon>
        <taxon>Caudoviricetes</taxon>
        <taxon>Jeanschmidtviridae</taxon>
        <taxon>Shapirovirus</taxon>
        <taxon>Shapirovirus swift</taxon>
    </lineage>
</organism>
<dbReference type="Proteomes" id="UP000000460">
    <property type="component" value="Segment"/>
</dbReference>
<name>K4JSV2_9CAUD</name>
<protein>
    <submittedName>
        <fullName evidence="1">Uncharacterized protein</fullName>
    </submittedName>
</protein>
<evidence type="ECO:0000313" key="1">
    <source>
        <dbReference type="EMBL" id="AFU88399.1"/>
    </source>
</evidence>